<feature type="transmembrane region" description="Helical" evidence="4">
    <location>
        <begin position="12"/>
        <end position="30"/>
    </location>
</feature>
<organism evidence="5 6">
    <name type="scientific">Acinetobacter soli</name>
    <dbReference type="NCBI Taxonomy" id="487316"/>
    <lineage>
        <taxon>Bacteria</taxon>
        <taxon>Pseudomonadati</taxon>
        <taxon>Pseudomonadota</taxon>
        <taxon>Gammaproteobacteria</taxon>
        <taxon>Moraxellales</taxon>
        <taxon>Moraxellaceae</taxon>
        <taxon>Acinetobacter</taxon>
    </lineage>
</organism>
<dbReference type="PANTHER" id="PTHR30093">
    <property type="entry name" value="GENERAL SECRETION PATHWAY PROTEIN G"/>
    <property type="match status" value="1"/>
</dbReference>
<evidence type="ECO:0000256" key="3">
    <source>
        <dbReference type="RuleBase" id="RU000389"/>
    </source>
</evidence>
<dbReference type="Proteomes" id="UP000185674">
    <property type="component" value="Chromosome"/>
</dbReference>
<name>A0A1P8EKA9_9GAMM</name>
<keyword evidence="4" id="KW-0472">Membrane</keyword>
<dbReference type="InterPro" id="IPR012902">
    <property type="entry name" value="N_methyl_site"/>
</dbReference>
<keyword evidence="4" id="KW-1133">Transmembrane helix</keyword>
<dbReference type="GO" id="GO:0007155">
    <property type="term" value="P:cell adhesion"/>
    <property type="evidence" value="ECO:0007669"/>
    <property type="project" value="InterPro"/>
</dbReference>
<evidence type="ECO:0000256" key="4">
    <source>
        <dbReference type="SAM" id="Phobius"/>
    </source>
</evidence>
<dbReference type="PANTHER" id="PTHR30093:SF34">
    <property type="entry name" value="PREPILIN PEPTIDASE-DEPENDENT PROTEIN D"/>
    <property type="match status" value="1"/>
</dbReference>
<dbReference type="EMBL" id="CP016896">
    <property type="protein sequence ID" value="APV36638.1"/>
    <property type="molecule type" value="Genomic_DNA"/>
</dbReference>
<keyword evidence="3" id="KW-0281">Fimbrium</keyword>
<comment type="similarity">
    <text evidence="1 3">Belongs to the N-Me-Phe pilin family.</text>
</comment>
<evidence type="ECO:0000256" key="1">
    <source>
        <dbReference type="ARBA" id="ARBA00005233"/>
    </source>
</evidence>
<dbReference type="AlphaFoldDB" id="A0A1P8EKA9"/>
<dbReference type="InterPro" id="IPR045584">
    <property type="entry name" value="Pilin-like"/>
</dbReference>
<dbReference type="Gene3D" id="3.30.700.10">
    <property type="entry name" value="Glycoprotein, Type 4 Pilin"/>
    <property type="match status" value="1"/>
</dbReference>
<dbReference type="Pfam" id="PF07963">
    <property type="entry name" value="N_methyl"/>
    <property type="match status" value="1"/>
</dbReference>
<dbReference type="KEGG" id="asol:BEN76_11665"/>
<evidence type="ECO:0000313" key="5">
    <source>
        <dbReference type="EMBL" id="APV36638.1"/>
    </source>
</evidence>
<protein>
    <submittedName>
        <fullName evidence="5">Competence protein</fullName>
    </submittedName>
</protein>
<proteinExistence type="inferred from homology"/>
<dbReference type="InterPro" id="IPR001082">
    <property type="entry name" value="Pilin"/>
</dbReference>
<dbReference type="NCBIfam" id="TIGR02532">
    <property type="entry name" value="IV_pilin_GFxxxE"/>
    <property type="match status" value="1"/>
</dbReference>
<gene>
    <name evidence="5" type="ORF">BEN76_11665</name>
</gene>
<evidence type="ECO:0000256" key="2">
    <source>
        <dbReference type="ARBA" id="ARBA00022481"/>
    </source>
</evidence>
<reference evidence="5 6" key="1">
    <citation type="submission" date="2016-08" db="EMBL/GenBank/DDBJ databases">
        <title>Complete genome sequence of Acinetobacter baylyi strain GFJ2.</title>
        <authorList>
            <person name="Tabata M."/>
            <person name="Kuboki S."/>
            <person name="Gibu N."/>
            <person name="Kinouchi Y."/>
            <person name="Vangnai A."/>
            <person name="Kasai D."/>
            <person name="Fukuda M."/>
        </authorList>
    </citation>
    <scope>NUCLEOTIDE SEQUENCE [LARGE SCALE GENOMIC DNA]</scope>
    <source>
        <strain evidence="5 6">GFJ2</strain>
    </source>
</reference>
<dbReference type="PROSITE" id="PS00409">
    <property type="entry name" value="PROKAR_NTER_METHYL"/>
    <property type="match status" value="1"/>
</dbReference>
<sequence>MNAQKGFTLIELMIVIAIIGILAAIAIPAYTDYTVRARVSEGLTTASAMKATVSENILSAGQIVTGTPSTANSSCVGVQEINASSSTSNVATATCSGLGVITVTMDSTKAKGVNLTLTPTYTTSNAVTWKCTTTSDKKYVPSECRN</sequence>
<evidence type="ECO:0000313" key="6">
    <source>
        <dbReference type="Proteomes" id="UP000185674"/>
    </source>
</evidence>
<dbReference type="GO" id="GO:0009289">
    <property type="term" value="C:pilus"/>
    <property type="evidence" value="ECO:0007669"/>
    <property type="project" value="InterPro"/>
</dbReference>
<accession>A0A1P8EKA9</accession>
<dbReference type="Pfam" id="PF00114">
    <property type="entry name" value="Pilin"/>
    <property type="match status" value="1"/>
</dbReference>
<keyword evidence="4" id="KW-0812">Transmembrane</keyword>
<keyword evidence="2" id="KW-0488">Methylation</keyword>
<dbReference type="SUPFAM" id="SSF54523">
    <property type="entry name" value="Pili subunits"/>
    <property type="match status" value="1"/>
</dbReference>
<dbReference type="STRING" id="487316.BEN76_11665"/>
<dbReference type="RefSeq" id="WP_076033120.1">
    <property type="nucleotide sequence ID" value="NZ_CP016896.1"/>
</dbReference>